<organism evidence="3 4">
    <name type="scientific">Ohessyouella blattaphilus</name>
    <dbReference type="NCBI Taxonomy" id="2949333"/>
    <lineage>
        <taxon>Bacteria</taxon>
        <taxon>Bacillati</taxon>
        <taxon>Bacillota</taxon>
        <taxon>Clostridia</taxon>
        <taxon>Lachnospirales</taxon>
        <taxon>Lachnospiraceae</taxon>
        <taxon>Ohessyouella</taxon>
    </lineage>
</organism>
<dbReference type="Pfam" id="PF06970">
    <property type="entry name" value="RepA_N"/>
    <property type="match status" value="1"/>
</dbReference>
<proteinExistence type="predicted"/>
<name>A0ABT1EKN8_9FIRM</name>
<dbReference type="InterPro" id="IPR046059">
    <property type="entry name" value="DUF6017"/>
</dbReference>
<comment type="caution">
    <text evidence="3">The sequence shown here is derived from an EMBL/GenBank/DDBJ whole genome shotgun (WGS) entry which is preliminary data.</text>
</comment>
<accession>A0ABT1EKN8</accession>
<dbReference type="InterPro" id="IPR010724">
    <property type="entry name" value="RepA_N"/>
</dbReference>
<keyword evidence="4" id="KW-1185">Reference proteome</keyword>
<dbReference type="Proteomes" id="UP001523565">
    <property type="component" value="Unassembled WGS sequence"/>
</dbReference>
<evidence type="ECO:0000313" key="4">
    <source>
        <dbReference type="Proteomes" id="UP001523565"/>
    </source>
</evidence>
<feature type="domain" description="DUF6017" evidence="2">
    <location>
        <begin position="184"/>
        <end position="303"/>
    </location>
</feature>
<dbReference type="EMBL" id="JAMZFV010000023">
    <property type="protein sequence ID" value="MCP1111096.1"/>
    <property type="molecule type" value="Genomic_DNA"/>
</dbReference>
<evidence type="ECO:0000259" key="2">
    <source>
        <dbReference type="Pfam" id="PF19481"/>
    </source>
</evidence>
<feature type="domain" description="Replication initiator A N-terminal" evidence="1">
    <location>
        <begin position="24"/>
        <end position="98"/>
    </location>
</feature>
<dbReference type="Pfam" id="PF19481">
    <property type="entry name" value="DUF6017"/>
    <property type="match status" value="1"/>
</dbReference>
<evidence type="ECO:0000259" key="1">
    <source>
        <dbReference type="Pfam" id="PF06970"/>
    </source>
</evidence>
<evidence type="ECO:0000313" key="3">
    <source>
        <dbReference type="EMBL" id="MCP1111096.1"/>
    </source>
</evidence>
<protein>
    <submittedName>
        <fullName evidence="3">Replication initiator protein A</fullName>
    </submittedName>
</protein>
<reference evidence="3 4" key="1">
    <citation type="journal article" date="2022" name="Genome Biol. Evol.">
        <title>Host diet, physiology and behaviors set the stage for Lachnospiraceae cladogenesis.</title>
        <authorList>
            <person name="Vera-Ponce De Leon A."/>
            <person name="Schneider M."/>
            <person name="Jahnes B.C."/>
            <person name="Sadowski V."/>
            <person name="Camuy-Velez L.A."/>
            <person name="Duan J."/>
            <person name="Sabree Z.L."/>
        </authorList>
    </citation>
    <scope>NUCLEOTIDE SEQUENCE [LARGE SCALE GENOMIC DNA]</scope>
    <source>
        <strain evidence="3 4">PAL227</strain>
    </source>
</reference>
<gene>
    <name evidence="3" type="ORF">NK118_12635</name>
</gene>
<sequence length="307" mass="35679">MTNMIRDGPVIFDYFYGMEADQFSFFRIPKCLFTEPEMEGVSTEAKLIYGVLLDRMQLSVQNKWLDKHNRVYIIYPVDELMNMLKFSRQKVTKYMAELDVKSGVGLIEKKRLGQGKANIIYVKNFIPYERRRQVEGSLTKQDIQKFPFGISKDSEVELLEVPIWNGNNTEYNETEKSNNQSILKDVCSREGIDEMRKIVHENIEYDILLTRSDPTSVEEVVELILEVLCEQGAMIGVGQKDYPAALVKGQFMKLRFSHILYVLNCLKNTTTKIYNIKSYLLTALFNAPKTMNHYYQQQANFDLYGNS</sequence>
<dbReference type="RefSeq" id="WP_262069977.1">
    <property type="nucleotide sequence ID" value="NZ_JAMXOC010000023.1"/>
</dbReference>